<evidence type="ECO:0000313" key="1">
    <source>
        <dbReference type="EMBL" id="QJH92965.1"/>
    </source>
</evidence>
<accession>A0A6M3X8F4</accession>
<name>A0A6M3X8F4_9ZZZZ</name>
<evidence type="ECO:0008006" key="2">
    <source>
        <dbReference type="Google" id="ProtNLM"/>
    </source>
</evidence>
<protein>
    <recommendedName>
        <fullName evidence="2">PD-(D/E)XK endonuclease-like domain-containing protein</fullName>
    </recommendedName>
</protein>
<proteinExistence type="predicted"/>
<sequence length="236" mass="27725">MINETELTKNNFQKAKKTRENKEHFKKAVAHIRYKNKTGKIVPGTTTIIGILAKPALLNWANRIGLEGYEIEKYKNEAADVGTLAHLIIEKELKQEKLDTSLYSSHNLTIAMQCVDKWHDWKKQHDFEIIMPEKSLVSELYQYGGTIDCYCRLDGKLTLLDFKTSSVIYPEMFVQLAAYKQLLFENNNTVENTRILRIGRSEYEGFEDRQVTNLSLYWEMFIHCWEIYNLKKQLKF</sequence>
<dbReference type="SUPFAM" id="SSF52980">
    <property type="entry name" value="Restriction endonuclease-like"/>
    <property type="match status" value="1"/>
</dbReference>
<organism evidence="1">
    <name type="scientific">viral metagenome</name>
    <dbReference type="NCBI Taxonomy" id="1070528"/>
    <lineage>
        <taxon>unclassified sequences</taxon>
        <taxon>metagenomes</taxon>
        <taxon>organismal metagenomes</taxon>
    </lineage>
</organism>
<gene>
    <name evidence="1" type="ORF">MM171B02443_0001</name>
</gene>
<dbReference type="InterPro" id="IPR011335">
    <property type="entry name" value="Restrct_endonuc-II-like"/>
</dbReference>
<dbReference type="EMBL" id="MT143935">
    <property type="protein sequence ID" value="QJH92965.1"/>
    <property type="molecule type" value="Genomic_DNA"/>
</dbReference>
<dbReference type="AlphaFoldDB" id="A0A6M3X8F4"/>
<dbReference type="InterPro" id="IPR011604">
    <property type="entry name" value="PDDEXK-like_dom_sf"/>
</dbReference>
<reference evidence="1" key="1">
    <citation type="submission" date="2020-03" db="EMBL/GenBank/DDBJ databases">
        <title>The deep terrestrial virosphere.</title>
        <authorList>
            <person name="Holmfeldt K."/>
            <person name="Nilsson E."/>
            <person name="Simone D."/>
            <person name="Lopez-Fernandez M."/>
            <person name="Wu X."/>
            <person name="de Brujin I."/>
            <person name="Lundin D."/>
            <person name="Andersson A."/>
            <person name="Bertilsson S."/>
            <person name="Dopson M."/>
        </authorList>
    </citation>
    <scope>NUCLEOTIDE SEQUENCE</scope>
    <source>
        <strain evidence="1">MM171B02443</strain>
    </source>
</reference>
<dbReference type="Gene3D" id="3.90.320.10">
    <property type="match status" value="1"/>
</dbReference>